<proteinExistence type="predicted"/>
<dbReference type="Proteomes" id="UP000030321">
    <property type="component" value="Unassembled WGS sequence"/>
</dbReference>
<gene>
    <name evidence="2" type="ORF">N44_02474</name>
</gene>
<dbReference type="AlphaFoldDB" id="A0A0A1VWF2"/>
<protein>
    <submittedName>
        <fullName evidence="2">Uncharacterized protein</fullName>
    </submittedName>
</protein>
<dbReference type="EMBL" id="BBPA01000051">
    <property type="protein sequence ID" value="GAL93894.1"/>
    <property type="molecule type" value="Genomic_DNA"/>
</dbReference>
<dbReference type="RefSeq" id="WP_045359825.1">
    <property type="nucleotide sequence ID" value="NZ_BBPA01000051.1"/>
</dbReference>
<name>A0A0A1VWF2_MICAE</name>
<comment type="caution">
    <text evidence="2">The sequence shown here is derived from an EMBL/GenBank/DDBJ whole genome shotgun (WGS) entry which is preliminary data.</text>
</comment>
<evidence type="ECO:0000313" key="2">
    <source>
        <dbReference type="EMBL" id="GAL93894.1"/>
    </source>
</evidence>
<feature type="signal peptide" evidence="1">
    <location>
        <begin position="1"/>
        <end position="22"/>
    </location>
</feature>
<evidence type="ECO:0000256" key="1">
    <source>
        <dbReference type="SAM" id="SignalP"/>
    </source>
</evidence>
<organism evidence="2 3">
    <name type="scientific">Microcystis aeruginosa NIES-44</name>
    <dbReference type="NCBI Taxonomy" id="449439"/>
    <lineage>
        <taxon>Bacteria</taxon>
        <taxon>Bacillati</taxon>
        <taxon>Cyanobacteriota</taxon>
        <taxon>Cyanophyceae</taxon>
        <taxon>Oscillatoriophycideae</taxon>
        <taxon>Chroococcales</taxon>
        <taxon>Microcystaceae</taxon>
        <taxon>Microcystis</taxon>
    </lineage>
</organism>
<sequence length="162" mass="17761">MKRLPILAALGLAFVLCETAQAFPVKLGVYKFIDKPDAKCPDQVIITEENAPYFEGGYTINGQANLSSFAEPFTIAASDFFSVTWVANLKKPYRQCVATAGIEKYGDSETPYLSHLRLRFIGGKVYLILDLTGIRDANGFTASILKKRVNAGNPTWSWGGSD</sequence>
<evidence type="ECO:0000313" key="3">
    <source>
        <dbReference type="Proteomes" id="UP000030321"/>
    </source>
</evidence>
<reference evidence="3" key="1">
    <citation type="journal article" date="2015" name="Genome">
        <title>Whole Genome Sequence of the Non-Microcystin-Producing Microcystis aeruginosa Strain NIES-44.</title>
        <authorList>
            <person name="Okano K."/>
            <person name="Miyata N."/>
            <person name="Ozaki Y."/>
        </authorList>
    </citation>
    <scope>NUCLEOTIDE SEQUENCE [LARGE SCALE GENOMIC DNA]</scope>
    <source>
        <strain evidence="3">NIES-44</strain>
    </source>
</reference>
<accession>A0A0A1VWF2</accession>
<keyword evidence="1" id="KW-0732">Signal</keyword>
<feature type="chain" id="PRO_5001993229" evidence="1">
    <location>
        <begin position="23"/>
        <end position="162"/>
    </location>
</feature>